<organism evidence="5 6">
    <name type="scientific">Favolaschia claudopus</name>
    <dbReference type="NCBI Taxonomy" id="2862362"/>
    <lineage>
        <taxon>Eukaryota</taxon>
        <taxon>Fungi</taxon>
        <taxon>Dikarya</taxon>
        <taxon>Basidiomycota</taxon>
        <taxon>Agaricomycotina</taxon>
        <taxon>Agaricomycetes</taxon>
        <taxon>Agaricomycetidae</taxon>
        <taxon>Agaricales</taxon>
        <taxon>Marasmiineae</taxon>
        <taxon>Mycenaceae</taxon>
        <taxon>Favolaschia</taxon>
    </lineage>
</organism>
<dbReference type="Gene3D" id="3.50.50.60">
    <property type="entry name" value="FAD/NAD(P)-binding domain"/>
    <property type="match status" value="1"/>
</dbReference>
<evidence type="ECO:0000313" key="6">
    <source>
        <dbReference type="Proteomes" id="UP001362999"/>
    </source>
</evidence>
<keyword evidence="2" id="KW-0560">Oxidoreductase</keyword>
<reference evidence="5 6" key="1">
    <citation type="journal article" date="2024" name="J Genomics">
        <title>Draft genome sequencing and assembly of Favolaschia claudopus CIRM-BRFM 2984 isolated from oak limbs.</title>
        <authorList>
            <person name="Navarro D."/>
            <person name="Drula E."/>
            <person name="Chaduli D."/>
            <person name="Cazenave R."/>
            <person name="Ahrendt S."/>
            <person name="Wang J."/>
            <person name="Lipzen A."/>
            <person name="Daum C."/>
            <person name="Barry K."/>
            <person name="Grigoriev I.V."/>
            <person name="Favel A."/>
            <person name="Rosso M.N."/>
            <person name="Martin F."/>
        </authorList>
    </citation>
    <scope>NUCLEOTIDE SEQUENCE [LARGE SCALE GENOMIC DNA]</scope>
    <source>
        <strain evidence="5 6">CIRM-BRFM 2984</strain>
    </source>
</reference>
<gene>
    <name evidence="5" type="ORF">R3P38DRAFT_2690283</name>
</gene>
<dbReference type="GO" id="GO:0140907">
    <property type="term" value="F:flavin-dependent halogenase activity"/>
    <property type="evidence" value="ECO:0007669"/>
    <property type="project" value="UniProtKB-ARBA"/>
</dbReference>
<protein>
    <submittedName>
        <fullName evidence="5">Uncharacterized protein</fullName>
    </submittedName>
</protein>
<comment type="catalytic activity">
    <reaction evidence="4">
        <text>melleolide F + FADH2 + chloride + O2 = 6'-chloromelleolide F + FAD + 2 H2O + H(+)</text>
        <dbReference type="Rhea" id="RHEA:67160"/>
        <dbReference type="ChEBI" id="CHEBI:15377"/>
        <dbReference type="ChEBI" id="CHEBI:15378"/>
        <dbReference type="ChEBI" id="CHEBI:15379"/>
        <dbReference type="ChEBI" id="CHEBI:17996"/>
        <dbReference type="ChEBI" id="CHEBI:57692"/>
        <dbReference type="ChEBI" id="CHEBI:58307"/>
        <dbReference type="ChEBI" id="CHEBI:167712"/>
        <dbReference type="ChEBI" id="CHEBI:167713"/>
    </reaction>
    <physiologicalReaction direction="left-to-right" evidence="4">
        <dbReference type="Rhea" id="RHEA:67161"/>
    </physiologicalReaction>
</comment>
<dbReference type="PANTHER" id="PTHR43747">
    <property type="entry name" value="FAD-BINDING PROTEIN"/>
    <property type="match status" value="1"/>
</dbReference>
<keyword evidence="6" id="KW-1185">Reference proteome</keyword>
<dbReference type="EMBL" id="JAWWNJ010000011">
    <property type="protein sequence ID" value="KAK7044595.1"/>
    <property type="molecule type" value="Genomic_DNA"/>
</dbReference>
<evidence type="ECO:0000256" key="1">
    <source>
        <dbReference type="ARBA" id="ARBA00005706"/>
    </source>
</evidence>
<dbReference type="InterPro" id="IPR036188">
    <property type="entry name" value="FAD/NAD-bd_sf"/>
</dbReference>
<name>A0AAW0CZB3_9AGAR</name>
<dbReference type="Pfam" id="PF04820">
    <property type="entry name" value="Trp_halogenase"/>
    <property type="match status" value="1"/>
</dbReference>
<sequence length="644" mass="72384">MSRTKKITTMNPIRHFTELQRQHPEFTESQLLNSNNKTTFTGKADVVVAGGGILGLCYAIHLKNISPDLKIEVFEKSPSPCQKIGESTLSPFSTFTTGDILPHNYLLRLFALKDGLQFYCVDQEGREVTAHDIGGLDISYQLDRRMSELFMTMWAQSLGINVYHGVSIDFDVSTVADPLADSLSKVNLNAEPRPFSAPKVLLKDSSNTIGTTVDARLVCDASGFSRRLTSKFGGREKFSGWNTDSYWTYFRPKDDSKVDDERLLGWNYPATKHLCFPEGWGWFIGLISWHHAPLANLMDMCAHLIKSAEAGVPADDLPSTRSLSETFGCPFERITSIGWAVRDDFKLPADLSAYGSGEGEQKFNFFKKRYPDIDKLLNENYELLPSYYESRTYFVKKGLSYRSPVVAGEGWLAVGNTAGFTNPLISPGINAGIAGSWRAANLTAAVLTAPVEDAKAAMTAAAKDHQEFMHDFAVPRLYKHNLLWYNSFRDHRLFEAGPRTLWSVTFEEVDDHYYGDERAKYTEADARWMLGSGLDSFQDLAAEILDVLDGNNGGAPPSEEEVQKVLAISTRTVQERTGRWRNQWGRWLRQYDENLQKVPGKKARNSGFLVEAKPCENCNYFVHNRTNMCPVCGDKVEWEAEAMM</sequence>
<evidence type="ECO:0000256" key="2">
    <source>
        <dbReference type="ARBA" id="ARBA00023002"/>
    </source>
</evidence>
<dbReference type="GO" id="GO:0004497">
    <property type="term" value="F:monooxygenase activity"/>
    <property type="evidence" value="ECO:0007669"/>
    <property type="project" value="UniProtKB-KW"/>
</dbReference>
<proteinExistence type="inferred from homology"/>
<evidence type="ECO:0000256" key="4">
    <source>
        <dbReference type="ARBA" id="ARBA00049364"/>
    </source>
</evidence>
<keyword evidence="3" id="KW-0503">Monooxygenase</keyword>
<dbReference type="Proteomes" id="UP001362999">
    <property type="component" value="Unassembled WGS sequence"/>
</dbReference>
<comment type="similarity">
    <text evidence="1">Belongs to the flavin-dependent halogenase family.</text>
</comment>
<dbReference type="PANTHER" id="PTHR43747:SF5">
    <property type="entry name" value="FAD-BINDING DOMAIN-CONTAINING PROTEIN"/>
    <property type="match status" value="1"/>
</dbReference>
<accession>A0AAW0CZB3</accession>
<evidence type="ECO:0000313" key="5">
    <source>
        <dbReference type="EMBL" id="KAK7044595.1"/>
    </source>
</evidence>
<dbReference type="AlphaFoldDB" id="A0AAW0CZB3"/>
<dbReference type="InterPro" id="IPR006905">
    <property type="entry name" value="Flavin_halogenase"/>
</dbReference>
<dbReference type="SUPFAM" id="SSF51905">
    <property type="entry name" value="FAD/NAD(P)-binding domain"/>
    <property type="match status" value="1"/>
</dbReference>
<dbReference type="InterPro" id="IPR050816">
    <property type="entry name" value="Flavin-dep_Halogenase_NPB"/>
</dbReference>
<dbReference type="GO" id="GO:0044550">
    <property type="term" value="P:secondary metabolite biosynthetic process"/>
    <property type="evidence" value="ECO:0007669"/>
    <property type="project" value="UniProtKB-ARBA"/>
</dbReference>
<evidence type="ECO:0000256" key="3">
    <source>
        <dbReference type="ARBA" id="ARBA00023033"/>
    </source>
</evidence>
<comment type="caution">
    <text evidence="5">The sequence shown here is derived from an EMBL/GenBank/DDBJ whole genome shotgun (WGS) entry which is preliminary data.</text>
</comment>